<evidence type="ECO:0000256" key="8">
    <source>
        <dbReference type="SAM" id="Phobius"/>
    </source>
</evidence>
<evidence type="ECO:0000256" key="3">
    <source>
        <dbReference type="ARBA" id="ARBA00022692"/>
    </source>
</evidence>
<evidence type="ECO:0000259" key="9">
    <source>
        <dbReference type="PROSITE" id="PS50893"/>
    </source>
</evidence>
<dbReference type="SMART" id="SM00382">
    <property type="entry name" value="AAA"/>
    <property type="match status" value="1"/>
</dbReference>
<dbReference type="PANTHER" id="PTHR48041">
    <property type="entry name" value="ABC TRANSPORTER G FAMILY MEMBER 28"/>
    <property type="match status" value="1"/>
</dbReference>
<feature type="transmembrane region" description="Helical" evidence="8">
    <location>
        <begin position="632"/>
        <end position="654"/>
    </location>
</feature>
<dbReference type="PANTHER" id="PTHR48041:SF91">
    <property type="entry name" value="ABC TRANSPORTER G FAMILY MEMBER 28"/>
    <property type="match status" value="1"/>
</dbReference>
<dbReference type="GO" id="GO:0016887">
    <property type="term" value="F:ATP hydrolysis activity"/>
    <property type="evidence" value="ECO:0007669"/>
    <property type="project" value="InterPro"/>
</dbReference>
<dbReference type="EMBL" id="JADGKB010000096">
    <property type="protein sequence ID" value="KAJ3253942.1"/>
    <property type="molecule type" value="Genomic_DNA"/>
</dbReference>
<comment type="subcellular location">
    <subcellularLocation>
        <location evidence="1">Membrane</location>
        <topology evidence="1">Multi-pass membrane protein</topology>
    </subcellularLocation>
</comment>
<dbReference type="InterPro" id="IPR003593">
    <property type="entry name" value="AAA+_ATPase"/>
</dbReference>
<dbReference type="GO" id="GO:0016020">
    <property type="term" value="C:membrane"/>
    <property type="evidence" value="ECO:0007669"/>
    <property type="project" value="UniProtKB-SubCell"/>
</dbReference>
<dbReference type="InterPro" id="IPR050352">
    <property type="entry name" value="ABCG_transporters"/>
</dbReference>
<dbReference type="Pfam" id="PF19055">
    <property type="entry name" value="ABC2_membrane_7"/>
    <property type="match status" value="2"/>
</dbReference>
<feature type="transmembrane region" description="Helical" evidence="8">
    <location>
        <begin position="113"/>
        <end position="131"/>
    </location>
</feature>
<dbReference type="SUPFAM" id="SSF52540">
    <property type="entry name" value="P-loop containing nucleoside triphosphate hydrolases"/>
    <property type="match status" value="1"/>
</dbReference>
<gene>
    <name evidence="10" type="ORF">HK103_007611</name>
</gene>
<proteinExistence type="predicted"/>
<dbReference type="AlphaFoldDB" id="A0AAD5Y3U7"/>
<feature type="transmembrane region" description="Helical" evidence="8">
    <location>
        <begin position="513"/>
        <end position="539"/>
    </location>
</feature>
<dbReference type="GO" id="GO:0140359">
    <property type="term" value="F:ABC-type transporter activity"/>
    <property type="evidence" value="ECO:0007669"/>
    <property type="project" value="InterPro"/>
</dbReference>
<feature type="transmembrane region" description="Helical" evidence="8">
    <location>
        <begin position="661"/>
        <end position="683"/>
    </location>
</feature>
<evidence type="ECO:0000313" key="10">
    <source>
        <dbReference type="EMBL" id="KAJ3253942.1"/>
    </source>
</evidence>
<dbReference type="InterPro" id="IPR003439">
    <property type="entry name" value="ABC_transporter-like_ATP-bd"/>
</dbReference>
<comment type="caution">
    <text evidence="10">The sequence shown here is derived from an EMBL/GenBank/DDBJ whole genome shotgun (WGS) entry which is preliminary data.</text>
</comment>
<organism evidence="10 11">
    <name type="scientific">Boothiomyces macroporosus</name>
    <dbReference type="NCBI Taxonomy" id="261099"/>
    <lineage>
        <taxon>Eukaryota</taxon>
        <taxon>Fungi</taxon>
        <taxon>Fungi incertae sedis</taxon>
        <taxon>Chytridiomycota</taxon>
        <taxon>Chytridiomycota incertae sedis</taxon>
        <taxon>Chytridiomycetes</taxon>
        <taxon>Rhizophydiales</taxon>
        <taxon>Terramycetaceae</taxon>
        <taxon>Boothiomyces</taxon>
    </lineage>
</organism>
<evidence type="ECO:0000256" key="2">
    <source>
        <dbReference type="ARBA" id="ARBA00022448"/>
    </source>
</evidence>
<dbReference type="InterPro" id="IPR017871">
    <property type="entry name" value="ABC_transporter-like_CS"/>
</dbReference>
<accession>A0AAD5Y3U7</accession>
<reference evidence="10" key="1">
    <citation type="submission" date="2020-05" db="EMBL/GenBank/DDBJ databases">
        <title>Phylogenomic resolution of chytrid fungi.</title>
        <authorList>
            <person name="Stajich J.E."/>
            <person name="Amses K."/>
            <person name="Simmons R."/>
            <person name="Seto K."/>
            <person name="Myers J."/>
            <person name="Bonds A."/>
            <person name="Quandt C.A."/>
            <person name="Barry K."/>
            <person name="Liu P."/>
            <person name="Grigoriev I."/>
            <person name="Longcore J.E."/>
            <person name="James T.Y."/>
        </authorList>
    </citation>
    <scope>NUCLEOTIDE SEQUENCE</scope>
    <source>
        <strain evidence="10">PLAUS21</strain>
    </source>
</reference>
<evidence type="ECO:0000313" key="11">
    <source>
        <dbReference type="Proteomes" id="UP001210925"/>
    </source>
</evidence>
<dbReference type="GO" id="GO:0005524">
    <property type="term" value="F:ATP binding"/>
    <property type="evidence" value="ECO:0007669"/>
    <property type="project" value="UniProtKB-KW"/>
</dbReference>
<keyword evidence="2" id="KW-0813">Transport</keyword>
<evidence type="ECO:0000256" key="4">
    <source>
        <dbReference type="ARBA" id="ARBA00022741"/>
    </source>
</evidence>
<keyword evidence="7 8" id="KW-0472">Membrane</keyword>
<feature type="transmembrane region" description="Helical" evidence="8">
    <location>
        <begin position="736"/>
        <end position="757"/>
    </location>
</feature>
<evidence type="ECO:0000256" key="6">
    <source>
        <dbReference type="ARBA" id="ARBA00022989"/>
    </source>
</evidence>
<protein>
    <recommendedName>
        <fullName evidence="9">ABC transporter domain-containing protein</fullName>
    </recommendedName>
</protein>
<dbReference type="PROSITE" id="PS50893">
    <property type="entry name" value="ABC_TRANSPORTER_2"/>
    <property type="match status" value="1"/>
</dbReference>
<dbReference type="PROSITE" id="PS00211">
    <property type="entry name" value="ABC_TRANSPORTER_1"/>
    <property type="match status" value="1"/>
</dbReference>
<evidence type="ECO:0000256" key="1">
    <source>
        <dbReference type="ARBA" id="ARBA00004141"/>
    </source>
</evidence>
<evidence type="ECO:0000256" key="7">
    <source>
        <dbReference type="ARBA" id="ARBA00023136"/>
    </source>
</evidence>
<keyword evidence="3 8" id="KW-0812">Transmembrane</keyword>
<dbReference type="Gene3D" id="3.40.50.300">
    <property type="entry name" value="P-loop containing nucleotide triphosphate hydrolases"/>
    <property type="match status" value="1"/>
</dbReference>
<dbReference type="InterPro" id="IPR043926">
    <property type="entry name" value="ABCG_dom"/>
</dbReference>
<feature type="domain" description="ABC transporter" evidence="9">
    <location>
        <begin position="186"/>
        <end position="424"/>
    </location>
</feature>
<dbReference type="Proteomes" id="UP001210925">
    <property type="component" value="Unassembled WGS sequence"/>
</dbReference>
<dbReference type="FunFam" id="3.40.50.300:FF:000367">
    <property type="entry name" value="ABC transporter G family member 24"/>
    <property type="match status" value="1"/>
</dbReference>
<keyword evidence="5" id="KW-0067">ATP-binding</keyword>
<keyword evidence="11" id="KW-1185">Reference proteome</keyword>
<dbReference type="Pfam" id="PF00005">
    <property type="entry name" value="ABC_tran"/>
    <property type="match status" value="1"/>
</dbReference>
<sequence>MFAGANIYDDGRLTCPTGFWCPNTTSSDPATSPRICPPSFLCSLERLEGAGCATSQGPLEPQICARGYFCGNGSTKSICPQGYYCPLGSVNPIKCSSTSLCAEGSETPFELDGVIACVIVDIFLFAVFLYYKLAFRRQNPKPQINPDKQVPVLTPEGLAIPVQSDLDLLVDGFHKGLNGRNIQMEFKFENLGLKLKGGKVVLQGVSGSIKSARMTAIMGPSGAGKTTFMNVLCGKVPRTDGKLYVSGKEAEITDFKKMIGYVPQEDVMIRTLTVREILTHAARIRLPRSWSDVEVSKYVDALLLVLNLAHVQDSIIGDETRRGVSGGQRKRVNIGIELAAVPVCIFLDEPTSGLDSTSALEVCETLRKITRLGLTTVAVIHQPRVEIFDKFDDILMIAPGGRTAYLGPVSGVQAYYQELGYVFDPQANPADVLMDILSGKGINTKKVYKSSELADIWEKRPSVEETVQKTDFHEEVPKLIKERGANIFYQILYCHHRGLIQQLANPGSFALEIFLSSLAGAVMGFAIGGPTIYTGVYIIPMTPISPAPLEWLLALLGFLIAVTSSLAAGPAAVKIFSEEKPVFWREASAGHSTLGYYIGKTISSFYRLAICSLHFTMFLHILPNPLISFWHFYWIIFGTYFGIYGLSAVISFLVEREDASLMAVVICLLHGITAGFGITLVTARDGHFGWLFDMSYNRWLTEAMFNDGVQPFVNIFEIQWTADAFGYTLGRFNFDVGIAFLIGFIWRVLGYAVMMVTNRDRRR</sequence>
<feature type="transmembrane region" description="Helical" evidence="8">
    <location>
        <begin position="551"/>
        <end position="573"/>
    </location>
</feature>
<dbReference type="InterPro" id="IPR027417">
    <property type="entry name" value="P-loop_NTPase"/>
</dbReference>
<keyword evidence="4" id="KW-0547">Nucleotide-binding</keyword>
<evidence type="ECO:0000256" key="5">
    <source>
        <dbReference type="ARBA" id="ARBA00022840"/>
    </source>
</evidence>
<keyword evidence="6 8" id="KW-1133">Transmembrane helix</keyword>
<name>A0AAD5Y3U7_9FUNG</name>
<feature type="transmembrane region" description="Helical" evidence="8">
    <location>
        <begin position="605"/>
        <end position="626"/>
    </location>
</feature>